<evidence type="ECO:0000259" key="9">
    <source>
        <dbReference type="SMART" id="SM00846"/>
    </source>
</evidence>
<keyword evidence="5" id="KW-0547">Nucleotide-binding</keyword>
<gene>
    <name evidence="10" type="ORF">A2319_05005</name>
</gene>
<feature type="domain" description="Glyceraldehyde 3-phosphate dehydrogenase NAD(P) binding" evidence="9">
    <location>
        <begin position="5"/>
        <end position="158"/>
    </location>
</feature>
<dbReference type="PIRSF" id="PIRSF000149">
    <property type="entry name" value="GAP_DH"/>
    <property type="match status" value="1"/>
</dbReference>
<dbReference type="CDD" id="cd18126">
    <property type="entry name" value="GAPDH_I_C"/>
    <property type="match status" value="1"/>
</dbReference>
<dbReference type="PANTHER" id="PTHR43148">
    <property type="entry name" value="GLYCERALDEHYDE-3-PHOSPHATE DEHYDROGENASE 2"/>
    <property type="match status" value="1"/>
</dbReference>
<dbReference type="GO" id="GO:0051287">
    <property type="term" value="F:NAD binding"/>
    <property type="evidence" value="ECO:0007669"/>
    <property type="project" value="InterPro"/>
</dbReference>
<feature type="binding site" evidence="4">
    <location>
        <position position="188"/>
    </location>
    <ligand>
        <name>D-glyceraldehyde 3-phosphate</name>
        <dbReference type="ChEBI" id="CHEBI:59776"/>
    </ligand>
</feature>
<evidence type="ECO:0000256" key="5">
    <source>
        <dbReference type="PIRSR" id="PIRSR000149-3"/>
    </source>
</evidence>
<dbReference type="PRINTS" id="PR00078">
    <property type="entry name" value="G3PDHDRGNASE"/>
</dbReference>
<dbReference type="FunFam" id="3.40.50.720:FF:000001">
    <property type="entry name" value="Glyceraldehyde-3-phosphate dehydrogenase"/>
    <property type="match status" value="1"/>
</dbReference>
<dbReference type="InterPro" id="IPR006424">
    <property type="entry name" value="Glyceraldehyde-3-P_DH_1"/>
</dbReference>
<feature type="binding site" evidence="4">
    <location>
        <begin position="157"/>
        <end position="159"/>
    </location>
    <ligand>
        <name>D-glyceraldehyde 3-phosphate</name>
        <dbReference type="ChEBI" id="CHEBI:59776"/>
    </ligand>
</feature>
<evidence type="ECO:0000313" key="10">
    <source>
        <dbReference type="EMBL" id="OGY87771.1"/>
    </source>
</evidence>
<dbReference type="InterPro" id="IPR020828">
    <property type="entry name" value="GlycerAld_3-P_DH_NAD(P)-bd"/>
</dbReference>
<dbReference type="Gene3D" id="3.40.50.720">
    <property type="entry name" value="NAD(P)-binding Rossmann-like Domain"/>
    <property type="match status" value="1"/>
</dbReference>
<dbReference type="InterPro" id="IPR020831">
    <property type="entry name" value="GlycerAld/Erythrose_P_DH"/>
</dbReference>
<dbReference type="Pfam" id="PF02800">
    <property type="entry name" value="Gp_dh_C"/>
    <property type="match status" value="1"/>
</dbReference>
<dbReference type="AlphaFoldDB" id="A0A1G2BEY1"/>
<protein>
    <recommendedName>
        <fullName evidence="8">Glyceraldehyde-3-phosphate dehydrogenase</fullName>
        <ecNumber evidence="8">1.2.1.-</ecNumber>
    </recommendedName>
</protein>
<dbReference type="InterPro" id="IPR020830">
    <property type="entry name" value="GlycerAld_3-P_DH_AS"/>
</dbReference>
<feature type="binding site" evidence="4">
    <location>
        <position position="239"/>
    </location>
    <ligand>
        <name>D-glyceraldehyde 3-phosphate</name>
        <dbReference type="ChEBI" id="CHEBI:59776"/>
    </ligand>
</feature>
<feature type="binding site" evidence="5">
    <location>
        <position position="124"/>
    </location>
    <ligand>
        <name>NAD(+)</name>
        <dbReference type="ChEBI" id="CHEBI:57540"/>
    </ligand>
</feature>
<keyword evidence="5" id="KW-0520">NAD</keyword>
<dbReference type="CDD" id="cd05214">
    <property type="entry name" value="GAPDH_I_N"/>
    <property type="match status" value="1"/>
</dbReference>
<dbReference type="Proteomes" id="UP000176420">
    <property type="component" value="Unassembled WGS sequence"/>
</dbReference>
<dbReference type="EC" id="1.2.1.-" evidence="8"/>
<evidence type="ECO:0000256" key="4">
    <source>
        <dbReference type="PIRSR" id="PIRSR000149-2"/>
    </source>
</evidence>
<evidence type="ECO:0000256" key="1">
    <source>
        <dbReference type="ARBA" id="ARBA00007406"/>
    </source>
</evidence>
<keyword evidence="2 8" id="KW-0560">Oxidoreductase</keyword>
<organism evidence="10 11">
    <name type="scientific">Candidatus Kerfeldbacteria bacterium RIFOXYB2_FULL_38_14</name>
    <dbReference type="NCBI Taxonomy" id="1798547"/>
    <lineage>
        <taxon>Bacteria</taxon>
        <taxon>Candidatus Kerfeldiibacteriota</taxon>
    </lineage>
</organism>
<evidence type="ECO:0000256" key="2">
    <source>
        <dbReference type="ARBA" id="ARBA00023002"/>
    </source>
</evidence>
<evidence type="ECO:0000256" key="6">
    <source>
        <dbReference type="PIRSR" id="PIRSR000149-4"/>
    </source>
</evidence>
<sequence length="341" mass="37075">MEKKVRIAINGFGRIGKMAFKVAYENHQDEVEIVAINDPNSAKVAAQNLQYDSVYRRFPFAVGYGEDYITVEGKRFPKLSELEPSKIPWQDLKVDVVLECTGVFCTKEKASQHLKAGAKMVIISAPAKGDDAIPTYVMGVNHDQHKIGEEQVISNASCTTNCIAPIMQILAKEFGLEKAMMTTIHAYTADQNLVDGKHKDPRRARSAAINIVPTSTGAAKATGETVAEVKGIFDGLAFRVPVPVGSVSDITALLKRNVTVAEINVVLEKAAQSDRYQGILEVTKDPIVSTDVVGLKASSLVDLSLTNVVAGNLVKVVAWYDNEYGYSHRLVEQAIVVGKNL</sequence>
<dbReference type="SUPFAM" id="SSF55347">
    <property type="entry name" value="Glyceraldehyde-3-phosphate dehydrogenase-like, C-terminal domain"/>
    <property type="match status" value="1"/>
</dbReference>
<proteinExistence type="inferred from homology"/>
<comment type="caution">
    <text evidence="10">The sequence shown here is derived from an EMBL/GenBank/DDBJ whole genome shotgun (WGS) entry which is preliminary data.</text>
</comment>
<reference evidence="10 11" key="1">
    <citation type="journal article" date="2016" name="Nat. Commun.">
        <title>Thousands of microbial genomes shed light on interconnected biogeochemical processes in an aquifer system.</title>
        <authorList>
            <person name="Anantharaman K."/>
            <person name="Brown C.T."/>
            <person name="Hug L.A."/>
            <person name="Sharon I."/>
            <person name="Castelle C.J."/>
            <person name="Probst A.J."/>
            <person name="Thomas B.C."/>
            <person name="Singh A."/>
            <person name="Wilkins M.J."/>
            <person name="Karaoz U."/>
            <person name="Brodie E.L."/>
            <person name="Williams K.H."/>
            <person name="Hubbard S.S."/>
            <person name="Banfield J.F."/>
        </authorList>
    </citation>
    <scope>NUCLEOTIDE SEQUENCE [LARGE SCALE GENOMIC DNA]</scope>
</reference>
<comment type="similarity">
    <text evidence="1 7">Belongs to the glyceraldehyde-3-phosphate dehydrogenase family.</text>
</comment>
<accession>A0A1G2BEY1</accession>
<evidence type="ECO:0000313" key="11">
    <source>
        <dbReference type="Proteomes" id="UP000176420"/>
    </source>
</evidence>
<feature type="binding site" evidence="5">
    <location>
        <begin position="14"/>
        <end position="15"/>
    </location>
    <ligand>
        <name>NAD(+)</name>
        <dbReference type="ChEBI" id="CHEBI:57540"/>
    </ligand>
</feature>
<feature type="binding site" evidence="4">
    <location>
        <begin position="216"/>
        <end position="217"/>
    </location>
    <ligand>
        <name>D-glyceraldehyde 3-phosphate</name>
        <dbReference type="ChEBI" id="CHEBI:59776"/>
    </ligand>
</feature>
<feature type="site" description="Activates thiol group during catalysis" evidence="6">
    <location>
        <position position="185"/>
    </location>
</feature>
<dbReference type="GO" id="GO:0050661">
    <property type="term" value="F:NADP binding"/>
    <property type="evidence" value="ECO:0007669"/>
    <property type="project" value="InterPro"/>
</dbReference>
<feature type="binding site" evidence="5">
    <location>
        <position position="322"/>
    </location>
    <ligand>
        <name>NAD(+)</name>
        <dbReference type="ChEBI" id="CHEBI:57540"/>
    </ligand>
</feature>
<dbReference type="InterPro" id="IPR020829">
    <property type="entry name" value="GlycerAld_3-P_DH_cat"/>
</dbReference>
<evidence type="ECO:0000256" key="8">
    <source>
        <dbReference type="RuleBase" id="RU361160"/>
    </source>
</evidence>
<dbReference type="NCBIfam" id="TIGR01534">
    <property type="entry name" value="GAPDH-I"/>
    <property type="match status" value="1"/>
</dbReference>
<feature type="binding site" evidence="5">
    <location>
        <position position="38"/>
    </location>
    <ligand>
        <name>NAD(+)</name>
        <dbReference type="ChEBI" id="CHEBI:57540"/>
    </ligand>
</feature>
<dbReference type="EMBL" id="MHKI01000006">
    <property type="protein sequence ID" value="OGY87771.1"/>
    <property type="molecule type" value="Genomic_DNA"/>
</dbReference>
<evidence type="ECO:0000256" key="3">
    <source>
        <dbReference type="PIRSR" id="PIRSR000149-1"/>
    </source>
</evidence>
<feature type="active site" description="Nucleophile" evidence="3">
    <location>
        <position position="158"/>
    </location>
</feature>
<evidence type="ECO:0000256" key="7">
    <source>
        <dbReference type="RuleBase" id="RU000397"/>
    </source>
</evidence>
<dbReference type="PROSITE" id="PS00071">
    <property type="entry name" value="GAPDH"/>
    <property type="match status" value="1"/>
</dbReference>
<dbReference type="FunFam" id="3.30.360.10:FF:000002">
    <property type="entry name" value="Glyceraldehyde-3-phosphate dehydrogenase"/>
    <property type="match status" value="1"/>
</dbReference>
<name>A0A1G2BEY1_9BACT</name>
<dbReference type="Pfam" id="PF00044">
    <property type="entry name" value="Gp_dh_N"/>
    <property type="match status" value="1"/>
</dbReference>
<dbReference type="GO" id="GO:0016620">
    <property type="term" value="F:oxidoreductase activity, acting on the aldehyde or oxo group of donors, NAD or NADP as acceptor"/>
    <property type="evidence" value="ECO:0007669"/>
    <property type="project" value="InterPro"/>
</dbReference>
<dbReference type="Gene3D" id="3.30.360.10">
    <property type="entry name" value="Dihydrodipicolinate Reductase, domain 2"/>
    <property type="match status" value="1"/>
</dbReference>
<dbReference type="SMART" id="SM00846">
    <property type="entry name" value="Gp_dh_N"/>
    <property type="match status" value="1"/>
</dbReference>
<dbReference type="GO" id="GO:0006006">
    <property type="term" value="P:glucose metabolic process"/>
    <property type="evidence" value="ECO:0007669"/>
    <property type="project" value="InterPro"/>
</dbReference>
<dbReference type="SUPFAM" id="SSF51735">
    <property type="entry name" value="NAD(P)-binding Rossmann-fold domains"/>
    <property type="match status" value="1"/>
</dbReference>
<dbReference type="InterPro" id="IPR036291">
    <property type="entry name" value="NAD(P)-bd_dom_sf"/>
</dbReference>